<comment type="similarity">
    <text evidence="2 9">Belongs to the ubiquitin-activating E1 family.</text>
</comment>
<name>A0A1H6PUZ4_YARLL</name>
<evidence type="ECO:0000313" key="18">
    <source>
        <dbReference type="Proteomes" id="UP000182444"/>
    </source>
</evidence>
<dbReference type="PIRSF" id="PIRSF039133">
    <property type="entry name" value="SUMO_E1B"/>
    <property type="match status" value="1"/>
</dbReference>
<protein>
    <recommendedName>
        <fullName evidence="8 9">Ubiquitin-activating enzyme E1-like</fullName>
    </recommendedName>
</protein>
<dbReference type="InterPro" id="IPR033127">
    <property type="entry name" value="UBQ-activ_enz_E1_Cys_AS"/>
</dbReference>
<feature type="binding site" evidence="12">
    <location>
        <position position="169"/>
    </location>
    <ligand>
        <name>Zn(2+)</name>
        <dbReference type="ChEBI" id="CHEBI:29105"/>
    </ligand>
</feature>
<feature type="compositionally biased region" description="Low complexity" evidence="14">
    <location>
        <begin position="529"/>
        <end position="540"/>
    </location>
</feature>
<dbReference type="SUPFAM" id="SSF69572">
    <property type="entry name" value="Activating enzymes of the ubiquitin-like proteins"/>
    <property type="match status" value="1"/>
</dbReference>
<dbReference type="VEuPathDB" id="FungiDB:YALI0_D06259g"/>
<comment type="pathway">
    <text evidence="1 9">Protein modification; protein sumoylation.</text>
</comment>
<evidence type="ECO:0000313" key="16">
    <source>
        <dbReference type="EMBL" id="AOW03661.1"/>
    </source>
</evidence>
<feature type="compositionally biased region" description="Acidic residues" evidence="14">
    <location>
        <begin position="543"/>
        <end position="555"/>
    </location>
</feature>
<evidence type="ECO:0000256" key="13">
    <source>
        <dbReference type="PROSITE-ProRule" id="PRU10132"/>
    </source>
</evidence>
<evidence type="ECO:0000313" key="17">
    <source>
        <dbReference type="EMBL" id="RDW24014.1"/>
    </source>
</evidence>
<evidence type="ECO:0000256" key="3">
    <source>
        <dbReference type="ARBA" id="ARBA00022723"/>
    </source>
</evidence>
<evidence type="ECO:0000256" key="9">
    <source>
        <dbReference type="PIRNR" id="PIRNR039133"/>
    </source>
</evidence>
<evidence type="ECO:0000256" key="5">
    <source>
        <dbReference type="ARBA" id="ARBA00022786"/>
    </source>
</evidence>
<evidence type="ECO:0000256" key="7">
    <source>
        <dbReference type="ARBA" id="ARBA00022840"/>
    </source>
</evidence>
<feature type="domain" description="THIF-type NAD/FAD binding fold" evidence="15">
    <location>
        <begin position="12"/>
        <end position="397"/>
    </location>
</feature>
<organism evidence="16 18">
    <name type="scientific">Yarrowia lipolytica</name>
    <name type="common">Candida lipolytica</name>
    <dbReference type="NCBI Taxonomy" id="4952"/>
    <lineage>
        <taxon>Eukaryota</taxon>
        <taxon>Fungi</taxon>
        <taxon>Dikarya</taxon>
        <taxon>Ascomycota</taxon>
        <taxon>Saccharomycotina</taxon>
        <taxon>Dipodascomycetes</taxon>
        <taxon>Dipodascales</taxon>
        <taxon>Dipodascales incertae sedis</taxon>
        <taxon>Yarrowia</taxon>
    </lineage>
</organism>
<dbReference type="EMBL" id="CP017556">
    <property type="protein sequence ID" value="AOW03661.1"/>
    <property type="molecule type" value="Genomic_DNA"/>
</dbReference>
<dbReference type="OrthoDB" id="10255449at2759"/>
<dbReference type="Gene3D" id="3.50.50.80">
    <property type="entry name" value="Ubiquitin-activating enzyme E1, inactive adenylation domain, subdomain 1"/>
    <property type="match status" value="1"/>
</dbReference>
<accession>A0A1H6PUZ4</accession>
<keyword evidence="4 9" id="KW-0547">Nucleotide-binding</keyword>
<dbReference type="InterPro" id="IPR042449">
    <property type="entry name" value="Ub-E1_IAD_1"/>
</dbReference>
<keyword evidence="6 9" id="KW-0862">Zinc</keyword>
<reference evidence="17 19" key="2">
    <citation type="submission" date="2018-07" db="EMBL/GenBank/DDBJ databases">
        <title>Draft Genome Assemblies for Five Robust Yarrowia lipolytica Strains Exhibiting High Lipid Production and Pentose Sugar Utilization and Sugar Alcohol Secretion from Undetoxified Lignocellulosic Biomass Hydrolysates.</title>
        <authorList>
            <consortium name="DOE Joint Genome Institute"/>
            <person name="Walker C."/>
            <person name="Ryu S."/>
            <person name="Na H."/>
            <person name="Zane M."/>
            <person name="LaButti K."/>
            <person name="Lipzen A."/>
            <person name="Haridas S."/>
            <person name="Barry K."/>
            <person name="Grigoriev I.V."/>
            <person name="Quarterman J."/>
            <person name="Slininger P."/>
            <person name="Dien B."/>
            <person name="Trinh C.T."/>
        </authorList>
    </citation>
    <scope>NUCLEOTIDE SEQUENCE [LARGE SCALE GENOMIC DNA]</scope>
    <source>
        <strain evidence="17 19">YB392</strain>
    </source>
</reference>
<dbReference type="Proteomes" id="UP000256601">
    <property type="component" value="Unassembled WGS sequence"/>
</dbReference>
<proteinExistence type="inferred from homology"/>
<evidence type="ECO:0000256" key="2">
    <source>
        <dbReference type="ARBA" id="ARBA00005673"/>
    </source>
</evidence>
<evidence type="ECO:0000256" key="6">
    <source>
        <dbReference type="ARBA" id="ARBA00022833"/>
    </source>
</evidence>
<dbReference type="GO" id="GO:0016925">
    <property type="term" value="P:protein sumoylation"/>
    <property type="evidence" value="ECO:0007669"/>
    <property type="project" value="UniProtKB-UniRule"/>
</dbReference>
<dbReference type="PANTHER" id="PTHR10953:SF5">
    <property type="entry name" value="SUMO-ACTIVATING ENZYME SUBUNIT 2"/>
    <property type="match status" value="1"/>
</dbReference>
<dbReference type="InterPro" id="IPR030661">
    <property type="entry name" value="Uba2"/>
</dbReference>
<dbReference type="GO" id="GO:0031510">
    <property type="term" value="C:SUMO activating enzyme complex"/>
    <property type="evidence" value="ECO:0007669"/>
    <property type="project" value="UniProtKB-UniRule"/>
</dbReference>
<evidence type="ECO:0000256" key="8">
    <source>
        <dbReference type="ARBA" id="ARBA00073512"/>
    </source>
</evidence>
<evidence type="ECO:0000256" key="1">
    <source>
        <dbReference type="ARBA" id="ARBA00004718"/>
    </source>
</evidence>
<gene>
    <name evidence="17" type="ORF">B0I71DRAFT_135002</name>
    <name evidence="16" type="ORF">YALI1_D08031g</name>
</gene>
<evidence type="ECO:0000256" key="10">
    <source>
        <dbReference type="PIRSR" id="PIRSR039133-1"/>
    </source>
</evidence>
<dbReference type="FunFam" id="3.50.50.80:FF:000004">
    <property type="entry name" value="Ubiquitin-activating enzyme E1-like"/>
    <property type="match status" value="1"/>
</dbReference>
<evidence type="ECO:0000256" key="12">
    <source>
        <dbReference type="PIRSR" id="PIRSR039133-3"/>
    </source>
</evidence>
<feature type="binding site" evidence="11">
    <location>
        <position position="79"/>
    </location>
    <ligand>
        <name>ATP</name>
        <dbReference type="ChEBI" id="CHEBI:30616"/>
    </ligand>
</feature>
<dbReference type="PANTHER" id="PTHR10953">
    <property type="entry name" value="UBIQUITIN-ACTIVATING ENZYME E1"/>
    <property type="match status" value="1"/>
</dbReference>
<dbReference type="VEuPathDB" id="FungiDB:YALI1_D08031g"/>
<sequence>MSTTKRHSDLERTFGKEAVATIASSHVLLVGAGGVGCEMLKNLVLLGFGKITVLDLDTVDLSNLNRQFLFGHEHIKQPKSVVARATAQKFNPHVDITSHLANIITDPKFTVSWYKGFDLVYNALDNLEARRHVNRMCLTANVPLVESGTTGFLGQTQVILAGKTECVDCVPKETPKSFPICTIRSTPSQPVHTVVWAKSFLFVQLFGNDLDLGEMDESEASKEELNTLKKETAELLELRDVISKPEFGKNVFCKIFDVDIARQAEHNVDNGRQKPDPQSWDELEKLAKHLDGAHIAKSRAQNVWSREEAFAVFLDATKRLQTRFNNGETLEFDKDDEDTLDFVVAAATLFATVHHVTTKSKFDLKQIAGNIIPAIATTNAMIAALAVQQGVWQLTSPERARDYYISRRGGDRFFTVTKPAPPSSSCVTSSAARVVVMCDVDKTKLSDLVEWVSKFFPKEELAVLSSQLIYDVDFDDNLERTLADLGVKERSFVTIMDDSDDDIKLRNLEIYFEPRESAGEASSEKISNITPIPTVPTYTVEKPEEDDDDDDELEVADTSKRGFSEIDSVVILDEEPSKVVKVDEGTDEVKKDVQVEDVEEVVLLD</sequence>
<dbReference type="InterPro" id="IPR023318">
    <property type="entry name" value="Ub_act_enz_dom_a_sf"/>
</dbReference>
<feature type="binding site" evidence="12">
    <location>
        <position position="166"/>
    </location>
    <ligand>
        <name>Zn(2+)</name>
        <dbReference type="ChEBI" id="CHEBI:29105"/>
    </ligand>
</feature>
<dbReference type="Gene3D" id="1.10.10.520">
    <property type="entry name" value="Ubiquitin activating enzymes (Uba3). Chain: B, domain 2"/>
    <property type="match status" value="1"/>
</dbReference>
<dbReference type="GeneID" id="2910866"/>
<dbReference type="UniPathway" id="UPA00886"/>
<dbReference type="Pfam" id="PF00899">
    <property type="entry name" value="ThiF"/>
    <property type="match status" value="1"/>
</dbReference>
<dbReference type="PROSITE" id="PS00865">
    <property type="entry name" value="UBIQUITIN_ACTIVAT_2"/>
    <property type="match status" value="1"/>
</dbReference>
<keyword evidence="5 9" id="KW-0833">Ubl conjugation pathway</keyword>
<dbReference type="Proteomes" id="UP000182444">
    <property type="component" value="Chromosome 1D"/>
</dbReference>
<evidence type="ECO:0000259" key="15">
    <source>
        <dbReference type="Pfam" id="PF00899"/>
    </source>
</evidence>
<dbReference type="OMA" id="TPSEHIH"/>
<dbReference type="InterPro" id="IPR045886">
    <property type="entry name" value="ThiF/MoeB/HesA"/>
</dbReference>
<dbReference type="GO" id="GO:0005737">
    <property type="term" value="C:cytoplasm"/>
    <property type="evidence" value="ECO:0007669"/>
    <property type="project" value="TreeGrafter"/>
</dbReference>
<feature type="binding site" evidence="11">
    <location>
        <position position="55"/>
    </location>
    <ligand>
        <name>ATP</name>
        <dbReference type="ChEBI" id="CHEBI:30616"/>
    </ligand>
</feature>
<dbReference type="eggNOG" id="KOG2013">
    <property type="taxonomic scope" value="Eukaryota"/>
</dbReference>
<evidence type="ECO:0000313" key="19">
    <source>
        <dbReference type="Proteomes" id="UP000256601"/>
    </source>
</evidence>
<dbReference type="KEGG" id="yli:2910866"/>
<comment type="subunit">
    <text evidence="9">Heterodimer.</text>
</comment>
<dbReference type="EMBL" id="KZ859054">
    <property type="protein sequence ID" value="RDW24014.1"/>
    <property type="molecule type" value="Genomic_DNA"/>
</dbReference>
<evidence type="ECO:0000256" key="11">
    <source>
        <dbReference type="PIRSR" id="PIRSR039133-2"/>
    </source>
</evidence>
<dbReference type="AlphaFoldDB" id="A0A1H6PUZ4"/>
<feature type="region of interest" description="Disordered" evidence="14">
    <location>
        <begin position="519"/>
        <end position="560"/>
    </location>
</feature>
<reference evidence="16 18" key="1">
    <citation type="journal article" date="2016" name="PLoS ONE">
        <title>Sequence Assembly of Yarrowia lipolytica Strain W29/CLIB89 Shows Transposable Element Diversity.</title>
        <authorList>
            <person name="Magnan C."/>
            <person name="Yu J."/>
            <person name="Chang I."/>
            <person name="Jahn E."/>
            <person name="Kanomata Y."/>
            <person name="Wu J."/>
            <person name="Zeller M."/>
            <person name="Oakes M."/>
            <person name="Baldi P."/>
            <person name="Sandmeyer S."/>
        </authorList>
    </citation>
    <scope>NUCLEOTIDE SEQUENCE [LARGE SCALE GENOMIC DNA]</scope>
    <source>
        <strain evidence="16">CLIB89</strain>
        <strain evidence="18">CLIB89(W29)</strain>
    </source>
</reference>
<evidence type="ECO:0000256" key="4">
    <source>
        <dbReference type="ARBA" id="ARBA00022741"/>
    </source>
</evidence>
<dbReference type="InterPro" id="IPR000594">
    <property type="entry name" value="ThiF_NAD_FAD-bd"/>
</dbReference>
<feature type="active site" description="Glycyl thioester intermediate" evidence="10 13">
    <location>
        <position position="181"/>
    </location>
</feature>
<keyword evidence="7 9" id="KW-0067">ATP-binding</keyword>
<keyword evidence="3 9" id="KW-0479">Metal-binding</keyword>
<feature type="binding site" evidence="12">
    <location>
        <position position="426"/>
    </location>
    <ligand>
        <name>Zn(2+)</name>
        <dbReference type="ChEBI" id="CHEBI:29105"/>
    </ligand>
</feature>
<dbReference type="GO" id="GO:0005524">
    <property type="term" value="F:ATP binding"/>
    <property type="evidence" value="ECO:0007669"/>
    <property type="project" value="UniProtKB-UniRule"/>
</dbReference>
<feature type="binding site" evidence="11">
    <location>
        <begin position="125"/>
        <end position="130"/>
    </location>
    <ligand>
        <name>ATP</name>
        <dbReference type="ChEBI" id="CHEBI:30616"/>
    </ligand>
</feature>
<evidence type="ECO:0000256" key="14">
    <source>
        <dbReference type="SAM" id="MobiDB-lite"/>
    </source>
</evidence>
<dbReference type="RefSeq" id="XP_502477.1">
    <property type="nucleotide sequence ID" value="XM_502477.1"/>
</dbReference>
<dbReference type="Gene3D" id="3.10.290.20">
    <property type="entry name" value="Ubiquitin-like 2 activating enzyme e1b. Chain: B, domain 3"/>
    <property type="match status" value="1"/>
</dbReference>
<dbReference type="GO" id="GO:0019948">
    <property type="term" value="F:SUMO activating enzyme activity"/>
    <property type="evidence" value="ECO:0007669"/>
    <property type="project" value="UniProtKB-UniRule"/>
</dbReference>
<feature type="binding site" evidence="11">
    <location>
        <begin position="63"/>
        <end position="66"/>
    </location>
    <ligand>
        <name>ATP</name>
        <dbReference type="ChEBI" id="CHEBI:30616"/>
    </ligand>
</feature>
<feature type="binding site" evidence="11">
    <location>
        <begin position="31"/>
        <end position="36"/>
    </location>
    <ligand>
        <name>ATP</name>
        <dbReference type="ChEBI" id="CHEBI:30616"/>
    </ligand>
</feature>
<dbReference type="InterPro" id="IPR035985">
    <property type="entry name" value="Ubiquitin-activating_enz"/>
</dbReference>
<dbReference type="GO" id="GO:0046872">
    <property type="term" value="F:metal ion binding"/>
    <property type="evidence" value="ECO:0007669"/>
    <property type="project" value="UniProtKB-KW"/>
</dbReference>